<feature type="transmembrane region" description="Helical" evidence="8">
    <location>
        <begin position="303"/>
        <end position="324"/>
    </location>
</feature>
<dbReference type="PANTHER" id="PTHR14463">
    <property type="entry name" value="LIPASE MATURATION FACTOR"/>
    <property type="match status" value="1"/>
</dbReference>
<dbReference type="Pfam" id="PF06762">
    <property type="entry name" value="LMF1"/>
    <property type="match status" value="1"/>
</dbReference>
<feature type="transmembrane region" description="Helical" evidence="8">
    <location>
        <begin position="127"/>
        <end position="145"/>
    </location>
</feature>
<dbReference type="GeneTree" id="ENSGT00530000063702"/>
<evidence type="ECO:0000256" key="4">
    <source>
        <dbReference type="ARBA" id="ARBA00022824"/>
    </source>
</evidence>
<evidence type="ECO:0000313" key="12">
    <source>
        <dbReference type="Ensembl" id="ENSDCDP00010040210.1"/>
    </source>
</evidence>
<reference evidence="12" key="1">
    <citation type="submission" date="2025-08" db="UniProtKB">
        <authorList>
            <consortium name="Ensembl"/>
        </authorList>
    </citation>
    <scope>IDENTIFICATION</scope>
</reference>
<evidence type="ECO:0000256" key="9">
    <source>
        <dbReference type="SAM" id="MobiDB-lite"/>
    </source>
</evidence>
<evidence type="ECO:0000313" key="13">
    <source>
        <dbReference type="Proteomes" id="UP000694580"/>
    </source>
</evidence>
<feature type="transmembrane region" description="Helical" evidence="8">
    <location>
        <begin position="157"/>
        <end position="177"/>
    </location>
</feature>
<dbReference type="InterPro" id="IPR057433">
    <property type="entry name" value="LMF1/2_C"/>
</dbReference>
<feature type="transmembrane region" description="Helical" evidence="8">
    <location>
        <begin position="80"/>
        <end position="98"/>
    </location>
</feature>
<evidence type="ECO:0000256" key="5">
    <source>
        <dbReference type="ARBA" id="ARBA00022989"/>
    </source>
</evidence>
<feature type="transmembrane region" description="Helical" evidence="8">
    <location>
        <begin position="105"/>
        <end position="121"/>
    </location>
</feature>
<dbReference type="InterPro" id="IPR057434">
    <property type="entry name" value="LMF1/2_N"/>
</dbReference>
<evidence type="ECO:0000256" key="3">
    <source>
        <dbReference type="ARBA" id="ARBA00022692"/>
    </source>
</evidence>
<feature type="domain" description="Lipase maturation factor 1/2 N-terminal" evidence="10">
    <location>
        <begin position="123"/>
        <end position="279"/>
    </location>
</feature>
<feature type="transmembrane region" description="Helical" evidence="8">
    <location>
        <begin position="393"/>
        <end position="418"/>
    </location>
</feature>
<evidence type="ECO:0000256" key="1">
    <source>
        <dbReference type="ARBA" id="ARBA00004477"/>
    </source>
</evidence>
<comment type="function">
    <text evidence="8">Involved in the maturation of specific proteins in the endoplasmic reticulum.</text>
</comment>
<evidence type="ECO:0000256" key="2">
    <source>
        <dbReference type="ARBA" id="ARBA00005512"/>
    </source>
</evidence>
<proteinExistence type="inferred from homology"/>
<reference evidence="12" key="2">
    <citation type="submission" date="2025-09" db="UniProtKB">
        <authorList>
            <consortium name="Ensembl"/>
        </authorList>
    </citation>
    <scope>IDENTIFICATION</scope>
</reference>
<dbReference type="InterPro" id="IPR009613">
    <property type="entry name" value="LMF"/>
</dbReference>
<evidence type="ECO:0000256" key="8">
    <source>
        <dbReference type="RuleBase" id="RU361229"/>
    </source>
</evidence>
<feature type="transmembrane region" description="Helical" evidence="8">
    <location>
        <begin position="211"/>
        <end position="233"/>
    </location>
</feature>
<organism evidence="12 13">
    <name type="scientific">Denticeps clupeoides</name>
    <name type="common">denticle herring</name>
    <dbReference type="NCBI Taxonomy" id="299321"/>
    <lineage>
        <taxon>Eukaryota</taxon>
        <taxon>Metazoa</taxon>
        <taxon>Chordata</taxon>
        <taxon>Craniata</taxon>
        <taxon>Vertebrata</taxon>
        <taxon>Euteleostomi</taxon>
        <taxon>Actinopterygii</taxon>
        <taxon>Neopterygii</taxon>
        <taxon>Teleostei</taxon>
        <taxon>Clupei</taxon>
        <taxon>Clupeiformes</taxon>
        <taxon>Denticipitoidei</taxon>
        <taxon>Denticipitidae</taxon>
        <taxon>Denticeps</taxon>
    </lineage>
</organism>
<dbReference type="Pfam" id="PF25179">
    <property type="entry name" value="LMF1_C"/>
    <property type="match status" value="1"/>
</dbReference>
<name>A0AAY4D3T9_9TELE</name>
<comment type="similarity">
    <text evidence="2 8">Belongs to the lipase maturation factor family.</text>
</comment>
<keyword evidence="7" id="KW-0325">Glycoprotein</keyword>
<dbReference type="GO" id="GO:0005789">
    <property type="term" value="C:endoplasmic reticulum membrane"/>
    <property type="evidence" value="ECO:0007669"/>
    <property type="project" value="UniProtKB-SubCell"/>
</dbReference>
<comment type="subcellular location">
    <subcellularLocation>
        <location evidence="1 8">Endoplasmic reticulum membrane</location>
        <topology evidence="1 8">Multi-pass membrane protein</topology>
    </subcellularLocation>
</comment>
<dbReference type="Ensembl" id="ENSDCDT00010050073.1">
    <property type="protein sequence ID" value="ENSDCDP00010040210.1"/>
    <property type="gene ID" value="ENSDCDG00010025718.1"/>
</dbReference>
<keyword evidence="3 8" id="KW-0812">Transmembrane</keyword>
<keyword evidence="5 8" id="KW-1133">Transmembrane helix</keyword>
<accession>A0AAY4D3T9</accession>
<keyword evidence="4 8" id="KW-0256">Endoplasmic reticulum</keyword>
<feature type="region of interest" description="Disordered" evidence="9">
    <location>
        <begin position="665"/>
        <end position="711"/>
    </location>
</feature>
<dbReference type="Proteomes" id="UP000694580">
    <property type="component" value="Unplaced"/>
</dbReference>
<dbReference type="PANTHER" id="PTHR14463:SF5">
    <property type="entry name" value="LIPASE MATURATION FACTOR 2"/>
    <property type="match status" value="1"/>
</dbReference>
<evidence type="ECO:0000256" key="6">
    <source>
        <dbReference type="ARBA" id="ARBA00023136"/>
    </source>
</evidence>
<keyword evidence="13" id="KW-1185">Reference proteome</keyword>
<feature type="compositionally biased region" description="Basic and acidic residues" evidence="9">
    <location>
        <begin position="673"/>
        <end position="705"/>
    </location>
</feature>
<keyword evidence="6 8" id="KW-0472">Membrane</keyword>
<feature type="domain" description="Lipase maturation factor 1/2 C-terminal" evidence="11">
    <location>
        <begin position="442"/>
        <end position="584"/>
    </location>
</feature>
<evidence type="ECO:0000256" key="7">
    <source>
        <dbReference type="ARBA" id="ARBA00023180"/>
    </source>
</evidence>
<protein>
    <recommendedName>
        <fullName evidence="8">Lipase maturation factor</fullName>
    </recommendedName>
</protein>
<evidence type="ECO:0000259" key="10">
    <source>
        <dbReference type="Pfam" id="PF06762"/>
    </source>
</evidence>
<sequence length="711" mass="79600">MAGTAGVGAPRRLFLLLLAASCLFAFAALYAQIPGLYGDEGIAPVSRLLADSDRPVLEQLQANPTLLLLGPHLGLAPQQVMELLCLLGALLAFGAVVWERLRSGLVFLILWVLNLSLHQVGDELDHLLLEAGFLAVPVAPFLCGGSASQHHDRVTFWLTRWLLFRATFGGGVAKLALGDSDWWNLSALSRYFEGQPSPTPLSWYCHHLPDWLLKLGVVVQLEAEIVVPFLFFAPIRCLRLSAFYVQVLLQICSFLTGNHGLLNLLTAALCLSLLDSDHVGFWLGHKKKRRSRSTTWTQAAASLLPLLFAAAVWAVVVLSAVQLFRLRVDWDGKTVSSKTIFTQQEFQGVLKAVAAPSIWLAVLSLTWEVVSALLGSVCVRGTFAKLSSLVQSLIFSSVAVALFALSVVRFFFTVYLGLDGDGQPIRSRNYAFYILLSMNYRLVNSYGLESNAFWDDGRPEIIIEGSVDNTTWTEIDFLYKIGNENVAPPFMGPYLPRLDWWMWQAAHAPRDRSPWFTVLVLRLLQGRRDVVHLLQVDEGRYPFHQSPPRFIRAKLYRYRFTQRRADGTESPQWWTRRYVDDFYPTVHFTSPDLQRMLTQQGLTVRGVHLEKFLGLLTPPTPDSPISQALALARNHISALSGPLLLLALAATAASIHLIGAAFGHRARSAPTDPRGRKTKDGQQTSDRQRSRKENQEERMQESERSPRKRRK</sequence>
<dbReference type="GO" id="GO:0051604">
    <property type="term" value="P:protein maturation"/>
    <property type="evidence" value="ECO:0007669"/>
    <property type="project" value="InterPro"/>
</dbReference>
<gene>
    <name evidence="12" type="primary">LOC114771988</name>
</gene>
<feature type="transmembrane region" description="Helical" evidence="8">
    <location>
        <begin position="643"/>
        <end position="663"/>
    </location>
</feature>
<evidence type="ECO:0000259" key="11">
    <source>
        <dbReference type="Pfam" id="PF25179"/>
    </source>
</evidence>
<feature type="transmembrane region" description="Helical" evidence="8">
    <location>
        <begin position="358"/>
        <end position="381"/>
    </location>
</feature>
<dbReference type="AlphaFoldDB" id="A0AAY4D3T9"/>